<dbReference type="EMBL" id="FOKI01000035">
    <property type="protein sequence ID" value="SFB36666.1"/>
    <property type="molecule type" value="Genomic_DNA"/>
</dbReference>
<sequence length="351" mass="38411">MDRNFIRTAMTPRERSEAYKKRQSLDRYPCGLMFGPAMAGFINVKTKDYYHSPELLAKLDIELFKKFNQDGAGLSITLHGIAEALGAEIAYPDYGIAYLNKPAISSLDDVSKLKPINPLKDGRIPTVLKGLAIDQKELGEFVDVGLSIAGPFSSAASVVGTKTLLKGALRRPDKVHELLEIVTQSLLNIIDEASKLGVSFCIPDPVSSTTLISKGLYEKFSFPYVKRIQEKVISKTGSSAAIHICGKSKDLWDMVVETGCDCFSIDNIEDLAEAKKLIGDKVCLIGNVSPVDIMRYGTEEDVMKDAKKCIDKAWDSPNGFLLNTGCDLPTGTPVENMNAMLNAATIYNPFK</sequence>
<dbReference type="GO" id="GO:0004853">
    <property type="term" value="F:uroporphyrinogen decarboxylase activity"/>
    <property type="evidence" value="ECO:0007669"/>
    <property type="project" value="InterPro"/>
</dbReference>
<keyword evidence="3" id="KW-1185">Reference proteome</keyword>
<dbReference type="Pfam" id="PF01208">
    <property type="entry name" value="URO-D"/>
    <property type="match status" value="1"/>
</dbReference>
<dbReference type="STRING" id="84698.SAMN04488528_103523"/>
<dbReference type="OrthoDB" id="9780425at2"/>
<dbReference type="InterPro" id="IPR000257">
    <property type="entry name" value="Uroporphyrinogen_deCOase"/>
</dbReference>
<accession>A0A1I1AH25</accession>
<name>A0A1I1AH25_9CLOT</name>
<evidence type="ECO:0000313" key="2">
    <source>
        <dbReference type="EMBL" id="SFB36666.1"/>
    </source>
</evidence>
<dbReference type="InterPro" id="IPR038071">
    <property type="entry name" value="UROD/MetE-like_sf"/>
</dbReference>
<evidence type="ECO:0000313" key="3">
    <source>
        <dbReference type="Proteomes" id="UP000198619"/>
    </source>
</evidence>
<dbReference type="PANTHER" id="PTHR47099:SF1">
    <property type="entry name" value="METHYLCOBAMIDE:COM METHYLTRANSFERASE MTBA"/>
    <property type="match status" value="1"/>
</dbReference>
<protein>
    <submittedName>
        <fullName evidence="2">Uroporphyrinogen decarboxylase</fullName>
    </submittedName>
</protein>
<proteinExistence type="predicted"/>
<dbReference type="GO" id="GO:0006779">
    <property type="term" value="P:porphyrin-containing compound biosynthetic process"/>
    <property type="evidence" value="ECO:0007669"/>
    <property type="project" value="InterPro"/>
</dbReference>
<dbReference type="PANTHER" id="PTHR47099">
    <property type="entry name" value="METHYLCOBAMIDE:COM METHYLTRANSFERASE MTBA"/>
    <property type="match status" value="1"/>
</dbReference>
<dbReference type="InterPro" id="IPR052024">
    <property type="entry name" value="Methanogen_methyltrans"/>
</dbReference>
<reference evidence="2 3" key="1">
    <citation type="submission" date="2016-10" db="EMBL/GenBank/DDBJ databases">
        <authorList>
            <person name="de Groot N.N."/>
        </authorList>
    </citation>
    <scope>NUCLEOTIDE SEQUENCE [LARGE SCALE GENOMIC DNA]</scope>
    <source>
        <strain evidence="2 3">DSM 12271</strain>
    </source>
</reference>
<feature type="domain" description="Uroporphyrinogen decarboxylase (URO-D)" evidence="1">
    <location>
        <begin position="11"/>
        <end position="344"/>
    </location>
</feature>
<dbReference type="Proteomes" id="UP000198619">
    <property type="component" value="Unassembled WGS sequence"/>
</dbReference>
<dbReference type="Gene3D" id="3.20.20.210">
    <property type="match status" value="1"/>
</dbReference>
<dbReference type="RefSeq" id="WP_090042687.1">
    <property type="nucleotide sequence ID" value="NZ_FOKI01000035.1"/>
</dbReference>
<dbReference type="CDD" id="cd03465">
    <property type="entry name" value="URO-D_like"/>
    <property type="match status" value="1"/>
</dbReference>
<gene>
    <name evidence="2" type="ORF">SAMN04488528_103523</name>
</gene>
<dbReference type="AlphaFoldDB" id="A0A1I1AH25"/>
<organism evidence="2 3">
    <name type="scientific">Clostridium frigidicarnis</name>
    <dbReference type="NCBI Taxonomy" id="84698"/>
    <lineage>
        <taxon>Bacteria</taxon>
        <taxon>Bacillati</taxon>
        <taxon>Bacillota</taxon>
        <taxon>Clostridia</taxon>
        <taxon>Eubacteriales</taxon>
        <taxon>Clostridiaceae</taxon>
        <taxon>Clostridium</taxon>
    </lineage>
</organism>
<dbReference type="SUPFAM" id="SSF51726">
    <property type="entry name" value="UROD/MetE-like"/>
    <property type="match status" value="1"/>
</dbReference>
<evidence type="ECO:0000259" key="1">
    <source>
        <dbReference type="Pfam" id="PF01208"/>
    </source>
</evidence>